<evidence type="ECO:0000256" key="2">
    <source>
        <dbReference type="ARBA" id="ARBA00009477"/>
    </source>
</evidence>
<evidence type="ECO:0000256" key="3">
    <source>
        <dbReference type="ARBA" id="ARBA00023054"/>
    </source>
</evidence>
<dbReference type="Gene3D" id="1.10.287.470">
    <property type="entry name" value="Helix hairpin bin"/>
    <property type="match status" value="1"/>
</dbReference>
<keyword evidence="10" id="KW-1185">Reference proteome</keyword>
<dbReference type="InterPro" id="IPR058647">
    <property type="entry name" value="BSH_CzcB-like"/>
</dbReference>
<dbReference type="Pfam" id="PF25973">
    <property type="entry name" value="BSH_CzcB"/>
    <property type="match status" value="1"/>
</dbReference>
<dbReference type="STRING" id="926569.ANT_08790"/>
<dbReference type="eggNOG" id="COG0845">
    <property type="taxonomic scope" value="Bacteria"/>
</dbReference>
<keyword evidence="3 4" id="KW-0175">Coiled coil</keyword>
<feature type="coiled-coil region" evidence="4">
    <location>
        <begin position="111"/>
        <end position="174"/>
    </location>
</feature>
<protein>
    <submittedName>
        <fullName evidence="9">Secretion protein HlyD family protein</fullName>
    </submittedName>
</protein>
<evidence type="ECO:0000313" key="10">
    <source>
        <dbReference type="Proteomes" id="UP000008922"/>
    </source>
</evidence>
<gene>
    <name evidence="9" type="ordered locus">ANT_08790</name>
</gene>
<dbReference type="PROSITE" id="PS51257">
    <property type="entry name" value="PROKAR_LIPOPROTEIN"/>
    <property type="match status" value="1"/>
</dbReference>
<feature type="signal peptide" evidence="5">
    <location>
        <begin position="1"/>
        <end position="24"/>
    </location>
</feature>
<dbReference type="PANTHER" id="PTHR32347:SF23">
    <property type="entry name" value="BLL5650 PROTEIN"/>
    <property type="match status" value="1"/>
</dbReference>
<dbReference type="Gene3D" id="2.40.30.170">
    <property type="match status" value="1"/>
</dbReference>
<organism evidence="9 10">
    <name type="scientific">Anaerolinea thermophila (strain DSM 14523 / JCM 11388 / NBRC 100420 / UNI-1)</name>
    <dbReference type="NCBI Taxonomy" id="926569"/>
    <lineage>
        <taxon>Bacteria</taxon>
        <taxon>Bacillati</taxon>
        <taxon>Chloroflexota</taxon>
        <taxon>Anaerolineae</taxon>
        <taxon>Anaerolineales</taxon>
        <taxon>Anaerolineaceae</taxon>
        <taxon>Anaerolinea</taxon>
    </lineage>
</organism>
<dbReference type="GO" id="GO:0022857">
    <property type="term" value="F:transmembrane transporter activity"/>
    <property type="evidence" value="ECO:0007669"/>
    <property type="project" value="InterPro"/>
</dbReference>
<dbReference type="Pfam" id="PF25975">
    <property type="entry name" value="CzcB_C"/>
    <property type="match status" value="1"/>
</dbReference>
<feature type="chain" id="PRO_5003228610" evidence="5">
    <location>
        <begin position="25"/>
        <end position="465"/>
    </location>
</feature>
<dbReference type="AlphaFoldDB" id="E8N399"/>
<dbReference type="InterPro" id="IPR058636">
    <property type="entry name" value="Beta-barrel_YknX"/>
</dbReference>
<accession>E8N399</accession>
<evidence type="ECO:0000259" key="8">
    <source>
        <dbReference type="Pfam" id="PF25990"/>
    </source>
</evidence>
<evidence type="ECO:0000259" key="7">
    <source>
        <dbReference type="Pfam" id="PF25975"/>
    </source>
</evidence>
<evidence type="ECO:0000256" key="5">
    <source>
        <dbReference type="SAM" id="SignalP"/>
    </source>
</evidence>
<evidence type="ECO:0000256" key="4">
    <source>
        <dbReference type="SAM" id="Coils"/>
    </source>
</evidence>
<reference evidence="9 10" key="1">
    <citation type="submission" date="2010-12" db="EMBL/GenBank/DDBJ databases">
        <title>Whole genome sequence of Anaerolinea thermophila UNI-1.</title>
        <authorList>
            <person name="Narita-Yamada S."/>
            <person name="Kishi E."/>
            <person name="Watanabe Y."/>
            <person name="Takasaki K."/>
            <person name="Ankai A."/>
            <person name="Oguchi A."/>
            <person name="Fukui S."/>
            <person name="Takahashi M."/>
            <person name="Yashiro I."/>
            <person name="Hosoyama A."/>
            <person name="Sekiguchi Y."/>
            <person name="Hanada S."/>
            <person name="Fujita N."/>
        </authorList>
    </citation>
    <scope>NUCLEOTIDE SEQUENCE [LARGE SCALE GENOMIC DNA]</scope>
    <source>
        <strain evidence="10">DSM 14523 / JCM 11388 / NBRC 100420 / UNI-1</strain>
    </source>
</reference>
<dbReference type="GO" id="GO:0016020">
    <property type="term" value="C:membrane"/>
    <property type="evidence" value="ECO:0007669"/>
    <property type="project" value="InterPro"/>
</dbReference>
<keyword evidence="5" id="KW-0732">Signal</keyword>
<dbReference type="InterPro" id="IPR058649">
    <property type="entry name" value="CzcB_C"/>
</dbReference>
<dbReference type="Proteomes" id="UP000008922">
    <property type="component" value="Chromosome"/>
</dbReference>
<proteinExistence type="inferred from homology"/>
<dbReference type="PANTHER" id="PTHR32347">
    <property type="entry name" value="EFFLUX SYSTEM COMPONENT YKNX-RELATED"/>
    <property type="match status" value="1"/>
</dbReference>
<evidence type="ECO:0000256" key="1">
    <source>
        <dbReference type="ARBA" id="ARBA00004196"/>
    </source>
</evidence>
<dbReference type="Gene3D" id="2.40.50.100">
    <property type="match status" value="2"/>
</dbReference>
<comment type="similarity">
    <text evidence="2">Belongs to the membrane fusion protein (MFP) (TC 8.A.1) family.</text>
</comment>
<dbReference type="InParanoid" id="E8N399"/>
<feature type="domain" description="YknX-like beta-barrel" evidence="8">
    <location>
        <begin position="308"/>
        <end position="382"/>
    </location>
</feature>
<dbReference type="OrthoDB" id="159290at2"/>
<dbReference type="HOGENOM" id="CLU_018816_14_2_0"/>
<evidence type="ECO:0000259" key="6">
    <source>
        <dbReference type="Pfam" id="PF25973"/>
    </source>
</evidence>
<sequence length="465" mass="51532">MKRWVFYLFSVVLMGLLVACSSNTETSNYETAKLETGSISAVITTSGAVRPVRSADLTWQISGKVQEVHGEIGDTVQDGQELARLAEDSLPQNVLLAWNDYLQAEEYLKDLQDTQPELAQAQMELAQAQEEYEKVEKRYRNFNPERRNVSQATIDTAKADLALAEKNLEMAQKYFDLFKGRDANDPERAEALKMLAKAQQARDSAYFNYLYVTGKPSNTEAQKIQAELALAKSRLDQAKKKVEELSKGVSTLELTAAQARLRAAQQTLDQIVLKAPFAGIITNRRIQPGDVVTAGTLAFQMEDRSHLYVEVNISEIEINDIHLEQEATLTFDALPEKTYHGRVVQIGLSGNNQQGAVTYPVTIEITDADENIKSGMTAMVQIETRKLDQVLLVPNRAVRVLNGQRVVFVKKNTGLPEAVPITLGVSSATHSQILKGDVKEGDEVILNPDLLMQLQEQGGNGVVIR</sequence>
<dbReference type="KEGG" id="atm:ANT_08790"/>
<evidence type="ECO:0000313" key="9">
    <source>
        <dbReference type="EMBL" id="BAJ62913.1"/>
    </source>
</evidence>
<dbReference type="Pfam" id="PF25990">
    <property type="entry name" value="Beta-barrel_YknX"/>
    <property type="match status" value="1"/>
</dbReference>
<dbReference type="InterPro" id="IPR006143">
    <property type="entry name" value="RND_pump_MFP"/>
</dbReference>
<dbReference type="Gene3D" id="2.40.420.20">
    <property type="match status" value="1"/>
</dbReference>
<dbReference type="GO" id="GO:0030313">
    <property type="term" value="C:cell envelope"/>
    <property type="evidence" value="ECO:0007669"/>
    <property type="project" value="UniProtKB-SubCell"/>
</dbReference>
<dbReference type="InterPro" id="IPR050465">
    <property type="entry name" value="UPF0194_transport"/>
</dbReference>
<dbReference type="RefSeq" id="WP_013559305.1">
    <property type="nucleotide sequence ID" value="NC_014960.1"/>
</dbReference>
<feature type="coiled-coil region" evidence="4">
    <location>
        <begin position="221"/>
        <end position="274"/>
    </location>
</feature>
<feature type="domain" description="CzcB-like barrel-sandwich hybrid" evidence="6">
    <location>
        <begin position="55"/>
        <end position="302"/>
    </location>
</feature>
<dbReference type="SUPFAM" id="SSF111369">
    <property type="entry name" value="HlyD-like secretion proteins"/>
    <property type="match status" value="2"/>
</dbReference>
<dbReference type="NCBIfam" id="TIGR01730">
    <property type="entry name" value="RND_mfp"/>
    <property type="match status" value="1"/>
</dbReference>
<comment type="subcellular location">
    <subcellularLocation>
        <location evidence="1">Cell envelope</location>
    </subcellularLocation>
</comment>
<name>E8N399_ANATU</name>
<dbReference type="EMBL" id="AP012029">
    <property type="protein sequence ID" value="BAJ62913.1"/>
    <property type="molecule type" value="Genomic_DNA"/>
</dbReference>
<feature type="domain" description="CzcB-like C-terminal circularly permuted SH3-like" evidence="7">
    <location>
        <begin position="392"/>
        <end position="443"/>
    </location>
</feature>